<dbReference type="InterPro" id="IPR005673">
    <property type="entry name" value="ABC_phos-bd_PstS"/>
</dbReference>
<dbReference type="GO" id="GO:0035435">
    <property type="term" value="P:phosphate ion transmembrane transport"/>
    <property type="evidence" value="ECO:0007669"/>
    <property type="project" value="InterPro"/>
</dbReference>
<proteinExistence type="inferred from homology"/>
<keyword evidence="5" id="KW-0732">Signal</keyword>
<evidence type="ECO:0000256" key="2">
    <source>
        <dbReference type="ARBA" id="ARBA00022448"/>
    </source>
</evidence>
<evidence type="ECO:0000259" key="6">
    <source>
        <dbReference type="Pfam" id="PF12849"/>
    </source>
</evidence>
<dbReference type="PIRSF" id="PIRSF002756">
    <property type="entry name" value="PstS"/>
    <property type="match status" value="1"/>
</dbReference>
<feature type="chain" id="PRO_5037067571" description="Phosphate-binding protein" evidence="5">
    <location>
        <begin position="17"/>
        <end position="383"/>
    </location>
</feature>
<sequence>MTAVATALTAALAACGGTDTTTSGGPATSSTPGATAVCQGTTAKPGYTNGLHVQPNQATTLSGAGSTFVAPMLSAWSSTYAQQKSVQVAYQSIGSGGGIAQIDAGTVDFGDSDAYMKDTDIAKAKGPILQVPLVLAPVVVTYNLQGVSKGLKLDGETIGKIFAGVITTWNDPAITAQNPGITLPSSPIATVHRSDGSGTTDIFTDYLTKESPTWVSTLGGANKSRGKTVAWPNGIGGKGNEGVSGAVQQTPGAIGYVELAYALTQNLPYADVKNKAGSYIEPCIKTVLNATNGVTYPDDLRIDLTDASDPQAYPITGTTWALIYQNQTDAAKAAALVNFFSWVLTTGQDQTIALNYTPLGKDLQQRCLAQLKKMTLNGSPVVP</sequence>
<evidence type="ECO:0000256" key="1">
    <source>
        <dbReference type="ARBA" id="ARBA00008725"/>
    </source>
</evidence>
<comment type="caution">
    <text evidence="7">The sequence shown here is derived from an EMBL/GenBank/DDBJ whole genome shotgun (WGS) entry which is preliminary data.</text>
</comment>
<name>A0A934K3M2_9BACT</name>
<evidence type="ECO:0000256" key="3">
    <source>
        <dbReference type="ARBA" id="ARBA00022592"/>
    </source>
</evidence>
<dbReference type="InterPro" id="IPR024370">
    <property type="entry name" value="PBP_domain"/>
</dbReference>
<keyword evidence="3 4" id="KW-0592">Phosphate transport</keyword>
<evidence type="ECO:0000313" key="8">
    <source>
        <dbReference type="Proteomes" id="UP000606991"/>
    </source>
</evidence>
<organism evidence="7 8">
    <name type="scientific">Candidatus Aeolococcus gillhamiae</name>
    <dbReference type="NCBI Taxonomy" id="3127015"/>
    <lineage>
        <taxon>Bacteria</taxon>
        <taxon>Bacillati</taxon>
        <taxon>Candidatus Dormiibacterota</taxon>
        <taxon>Candidatus Dormibacteria</taxon>
        <taxon>Candidatus Aeolococcales</taxon>
        <taxon>Candidatus Aeolococcaceae</taxon>
        <taxon>Candidatus Aeolococcus</taxon>
    </lineage>
</organism>
<keyword evidence="2 4" id="KW-0813">Transport</keyword>
<dbReference type="GO" id="GO:0042301">
    <property type="term" value="F:phosphate ion binding"/>
    <property type="evidence" value="ECO:0007669"/>
    <property type="project" value="InterPro"/>
</dbReference>
<reference evidence="7 8" key="1">
    <citation type="submission" date="2020-10" db="EMBL/GenBank/DDBJ databases">
        <title>Ca. Dormibacterota MAGs.</title>
        <authorList>
            <person name="Montgomery K."/>
        </authorList>
    </citation>
    <scope>NUCLEOTIDE SEQUENCE [LARGE SCALE GENOMIC DNA]</scope>
    <source>
        <strain evidence="7">SC8812_S17_18</strain>
    </source>
</reference>
<evidence type="ECO:0000256" key="5">
    <source>
        <dbReference type="SAM" id="SignalP"/>
    </source>
</evidence>
<dbReference type="GO" id="GO:0043190">
    <property type="term" value="C:ATP-binding cassette (ABC) transporter complex"/>
    <property type="evidence" value="ECO:0007669"/>
    <property type="project" value="InterPro"/>
</dbReference>
<dbReference type="Pfam" id="PF12849">
    <property type="entry name" value="PBP_like_2"/>
    <property type="match status" value="1"/>
</dbReference>
<dbReference type="InterPro" id="IPR050962">
    <property type="entry name" value="Phosphate-bind_PstS"/>
</dbReference>
<evidence type="ECO:0000256" key="4">
    <source>
        <dbReference type="PIRNR" id="PIRNR002756"/>
    </source>
</evidence>
<dbReference type="NCBIfam" id="TIGR00975">
    <property type="entry name" value="3a0107s03"/>
    <property type="match status" value="1"/>
</dbReference>
<dbReference type="CDD" id="cd13565">
    <property type="entry name" value="PBP2_PstS"/>
    <property type="match status" value="1"/>
</dbReference>
<dbReference type="Proteomes" id="UP000606991">
    <property type="component" value="Unassembled WGS sequence"/>
</dbReference>
<comment type="similarity">
    <text evidence="1 4">Belongs to the PstS family.</text>
</comment>
<evidence type="ECO:0000313" key="7">
    <source>
        <dbReference type="EMBL" id="MBJ7595185.1"/>
    </source>
</evidence>
<dbReference type="PANTHER" id="PTHR42996:SF1">
    <property type="entry name" value="PHOSPHATE-BINDING PROTEIN PSTS"/>
    <property type="match status" value="1"/>
</dbReference>
<dbReference type="SUPFAM" id="SSF53850">
    <property type="entry name" value="Periplasmic binding protein-like II"/>
    <property type="match status" value="1"/>
</dbReference>
<dbReference type="Gene3D" id="3.40.190.10">
    <property type="entry name" value="Periplasmic binding protein-like II"/>
    <property type="match status" value="2"/>
</dbReference>
<feature type="signal peptide" evidence="5">
    <location>
        <begin position="1"/>
        <end position="16"/>
    </location>
</feature>
<dbReference type="RefSeq" id="WP_337312063.1">
    <property type="nucleotide sequence ID" value="NZ_JAEKNS010000104.1"/>
</dbReference>
<gene>
    <name evidence="7" type="primary">pstS</name>
    <name evidence="7" type="ORF">JF886_10050</name>
</gene>
<dbReference type="PANTHER" id="PTHR42996">
    <property type="entry name" value="PHOSPHATE-BINDING PROTEIN PSTS"/>
    <property type="match status" value="1"/>
</dbReference>
<accession>A0A934K3M2</accession>
<dbReference type="AlphaFoldDB" id="A0A934K3M2"/>
<feature type="domain" description="PBP" evidence="6">
    <location>
        <begin position="57"/>
        <end position="341"/>
    </location>
</feature>
<protein>
    <recommendedName>
        <fullName evidence="4">Phosphate-binding protein</fullName>
    </recommendedName>
</protein>
<dbReference type="EMBL" id="JAEKNS010000104">
    <property type="protein sequence ID" value="MBJ7595185.1"/>
    <property type="molecule type" value="Genomic_DNA"/>
</dbReference>